<name>A0A120CY06_HYPSL</name>
<dbReference type="PROSITE" id="PS52016">
    <property type="entry name" value="TONB_DEPENDENT_REC_3"/>
    <property type="match status" value="1"/>
</dbReference>
<keyword evidence="10 15" id="KW-0798">TonB box</keyword>
<evidence type="ECO:0000259" key="18">
    <source>
        <dbReference type="Pfam" id="PF07715"/>
    </source>
</evidence>
<keyword evidence="4 14" id="KW-1134">Transmembrane beta strand</keyword>
<keyword evidence="8" id="KW-0408">Iron</keyword>
<evidence type="ECO:0000256" key="15">
    <source>
        <dbReference type="RuleBase" id="RU003357"/>
    </source>
</evidence>
<evidence type="ECO:0000256" key="11">
    <source>
        <dbReference type="ARBA" id="ARBA00023136"/>
    </source>
</evidence>
<evidence type="ECO:0000256" key="6">
    <source>
        <dbReference type="ARBA" id="ARBA00022692"/>
    </source>
</evidence>
<dbReference type="PATRIC" id="fig|121290.4.peg.2107"/>
<evidence type="ECO:0000256" key="9">
    <source>
        <dbReference type="ARBA" id="ARBA00023065"/>
    </source>
</evidence>
<dbReference type="GO" id="GO:0015344">
    <property type="term" value="F:siderophore uptake transmembrane transporter activity"/>
    <property type="evidence" value="ECO:0007669"/>
    <property type="project" value="TreeGrafter"/>
</dbReference>
<keyword evidence="12 19" id="KW-0675">Receptor</keyword>
<feature type="region of interest" description="Disordered" evidence="16">
    <location>
        <begin position="1"/>
        <end position="60"/>
    </location>
</feature>
<dbReference type="Pfam" id="PF00593">
    <property type="entry name" value="TonB_dep_Rec_b-barrel"/>
    <property type="match status" value="1"/>
</dbReference>
<evidence type="ECO:0000256" key="16">
    <source>
        <dbReference type="SAM" id="MobiDB-lite"/>
    </source>
</evidence>
<dbReference type="Pfam" id="PF07715">
    <property type="entry name" value="Plug"/>
    <property type="match status" value="1"/>
</dbReference>
<dbReference type="InterPro" id="IPR036942">
    <property type="entry name" value="Beta-barrel_TonB_sf"/>
</dbReference>
<evidence type="ECO:0000256" key="1">
    <source>
        <dbReference type="ARBA" id="ARBA00004571"/>
    </source>
</evidence>
<dbReference type="SUPFAM" id="SSF56935">
    <property type="entry name" value="Porins"/>
    <property type="match status" value="1"/>
</dbReference>
<dbReference type="PANTHER" id="PTHR32552">
    <property type="entry name" value="FERRICHROME IRON RECEPTOR-RELATED"/>
    <property type="match status" value="1"/>
</dbReference>
<dbReference type="NCBIfam" id="TIGR01783">
    <property type="entry name" value="TonB-siderophor"/>
    <property type="match status" value="1"/>
</dbReference>
<evidence type="ECO:0000256" key="10">
    <source>
        <dbReference type="ARBA" id="ARBA00023077"/>
    </source>
</evidence>
<comment type="caution">
    <text evidence="19">The sequence shown here is derived from an EMBL/GenBank/DDBJ whole genome shotgun (WGS) entry which is preliminary data.</text>
</comment>
<evidence type="ECO:0000256" key="5">
    <source>
        <dbReference type="ARBA" id="ARBA00022496"/>
    </source>
</evidence>
<reference evidence="19 20" key="1">
    <citation type="submission" date="2015-10" db="EMBL/GenBank/DDBJ databases">
        <title>Transcriptomic analysis of a linuron degrading triple-species bacterial consortium.</title>
        <authorList>
            <person name="Albers P."/>
        </authorList>
    </citation>
    <scope>NUCLEOTIDE SEQUENCE [LARGE SCALE GENOMIC DNA]</scope>
    <source>
        <strain evidence="19 20">WDL6</strain>
    </source>
</reference>
<keyword evidence="7" id="KW-0732">Signal</keyword>
<gene>
    <name evidence="19" type="ORF">APY04_0378</name>
</gene>
<feature type="domain" description="TonB-dependent receptor plug" evidence="18">
    <location>
        <begin position="76"/>
        <end position="177"/>
    </location>
</feature>
<evidence type="ECO:0000256" key="13">
    <source>
        <dbReference type="ARBA" id="ARBA00023237"/>
    </source>
</evidence>
<dbReference type="Gene3D" id="2.40.170.20">
    <property type="entry name" value="TonB-dependent receptor, beta-barrel domain"/>
    <property type="match status" value="1"/>
</dbReference>
<dbReference type="CDD" id="cd01347">
    <property type="entry name" value="ligand_gated_channel"/>
    <property type="match status" value="1"/>
</dbReference>
<keyword evidence="13 14" id="KW-0998">Cell outer membrane</keyword>
<keyword evidence="9" id="KW-0406">Ion transport</keyword>
<evidence type="ECO:0000259" key="17">
    <source>
        <dbReference type="Pfam" id="PF00593"/>
    </source>
</evidence>
<evidence type="ECO:0000256" key="14">
    <source>
        <dbReference type="PROSITE-ProRule" id="PRU01360"/>
    </source>
</evidence>
<dbReference type="FunFam" id="2.170.130.10:FF:000001">
    <property type="entry name" value="Catecholate siderophore TonB-dependent receptor"/>
    <property type="match status" value="1"/>
</dbReference>
<dbReference type="Proteomes" id="UP000059074">
    <property type="component" value="Unassembled WGS sequence"/>
</dbReference>
<evidence type="ECO:0000256" key="4">
    <source>
        <dbReference type="ARBA" id="ARBA00022452"/>
    </source>
</evidence>
<dbReference type="InterPro" id="IPR000531">
    <property type="entry name" value="Beta-barrel_TonB"/>
</dbReference>
<dbReference type="PANTHER" id="PTHR32552:SF68">
    <property type="entry name" value="FERRICHROME OUTER MEMBRANE TRANSPORTER_PHAGE RECEPTOR"/>
    <property type="match status" value="1"/>
</dbReference>
<keyword evidence="5" id="KW-0410">Iron transport</keyword>
<evidence type="ECO:0000256" key="2">
    <source>
        <dbReference type="ARBA" id="ARBA00009810"/>
    </source>
</evidence>
<keyword evidence="11 14" id="KW-0472">Membrane</keyword>
<proteinExistence type="inferred from homology"/>
<keyword evidence="6 14" id="KW-0812">Transmembrane</keyword>
<dbReference type="InterPro" id="IPR039426">
    <property type="entry name" value="TonB-dep_rcpt-like"/>
</dbReference>
<sequence length="748" mass="83020">MPPVTVETQGAAPKTKKKVSKKKASTAAASVPSQQPAVAPEKPAGIPRASDGTANGPVEGYVAQNTATGIKTNAPLKEIPQSISVVGTEQMRDQGVQSVSEALRYVPGVVAESFGMDSRTDGQFIRGSKPASFLDGLRSNYNEFWYGYRQETYFRERIEVLRGPASVLYGQAPVGGIINAVSKRPTGETGGEISFEYGTFDFKQMKFDTSGLVTTDGKWSYRVAGVGRVADTQVDFVEDDRFAIQPGITWKPDSDTTITLLGEFQRDRTAPTQFNLPRIGTLYPNPKGRYIPRSRNVGMPNDFYNTDVAAGTLLVEHQFNAWLKINHASRYSDVHNEYDAHYNTDWNWMFDFGRAREAVALRAHDAAVNDARTFNQDTNVEAKFATGALSHQVLAGIDYANFNAKRGYTSRIVGDPWTFNLYNPDYSINAEVTNTLICGSNADDLVRCRDKQEMTQTGIYLQDQMRIGNWIGVVGVRKDWVDNYTVVSNRNGYGQTAGKLEQLEKKKDDAVTYRAGLMYEFAFGLTPYISYGESFVPLPGTWSPANGGKGFDPQTGRMYEAGFKFQPKGSNFAINGSVFDIAENGRLVGDPRSTLYQRQLGDVSIKGFEIEATGQLTQNLKVMGGYSYTQAEYDETSGVHVRGTQIESMPKHLASLWGVWEFDQPALKGWSVGGGARYIGSSWDESHKYEVPSVTLYDAMIAYENENWRWQITGRNLEDKYYVTTCLARGDCWLGASRTIITGITYKY</sequence>
<comment type="similarity">
    <text evidence="2 14 15">Belongs to the TonB-dependent receptor family.</text>
</comment>
<dbReference type="EMBL" id="LMTR01000016">
    <property type="protein sequence ID" value="KWT71802.1"/>
    <property type="molecule type" value="Genomic_DNA"/>
</dbReference>
<keyword evidence="20" id="KW-1185">Reference proteome</keyword>
<dbReference type="GO" id="GO:0009279">
    <property type="term" value="C:cell outer membrane"/>
    <property type="evidence" value="ECO:0007669"/>
    <property type="project" value="UniProtKB-SubCell"/>
</dbReference>
<evidence type="ECO:0000256" key="3">
    <source>
        <dbReference type="ARBA" id="ARBA00022448"/>
    </source>
</evidence>
<comment type="subcellular location">
    <subcellularLocation>
        <location evidence="1 14">Cell outer membrane</location>
        <topology evidence="1 14">Multi-pass membrane protein</topology>
    </subcellularLocation>
</comment>
<dbReference type="GO" id="GO:0038023">
    <property type="term" value="F:signaling receptor activity"/>
    <property type="evidence" value="ECO:0007669"/>
    <property type="project" value="InterPro"/>
</dbReference>
<feature type="domain" description="TonB-dependent receptor-like beta-barrel" evidence="17">
    <location>
        <begin position="250"/>
        <end position="717"/>
    </location>
</feature>
<evidence type="ECO:0000256" key="8">
    <source>
        <dbReference type="ARBA" id="ARBA00023004"/>
    </source>
</evidence>
<feature type="compositionally biased region" description="Basic residues" evidence="16">
    <location>
        <begin position="14"/>
        <end position="24"/>
    </location>
</feature>
<dbReference type="GO" id="GO:0015891">
    <property type="term" value="P:siderophore transport"/>
    <property type="evidence" value="ECO:0007669"/>
    <property type="project" value="InterPro"/>
</dbReference>
<dbReference type="InterPro" id="IPR012910">
    <property type="entry name" value="Plug_dom"/>
</dbReference>
<evidence type="ECO:0000256" key="7">
    <source>
        <dbReference type="ARBA" id="ARBA00022729"/>
    </source>
</evidence>
<accession>A0A120CY06</accession>
<dbReference type="InterPro" id="IPR010105">
    <property type="entry name" value="TonB_sidphr_rcpt"/>
</dbReference>
<evidence type="ECO:0000313" key="19">
    <source>
        <dbReference type="EMBL" id="KWT71802.1"/>
    </source>
</evidence>
<protein>
    <submittedName>
        <fullName evidence="19">Ferrichrome-iron receptor</fullName>
    </submittedName>
</protein>
<organism evidence="19 20">
    <name type="scientific">Hyphomicrobium sulfonivorans</name>
    <dbReference type="NCBI Taxonomy" id="121290"/>
    <lineage>
        <taxon>Bacteria</taxon>
        <taxon>Pseudomonadati</taxon>
        <taxon>Pseudomonadota</taxon>
        <taxon>Alphaproteobacteria</taxon>
        <taxon>Hyphomicrobiales</taxon>
        <taxon>Hyphomicrobiaceae</taxon>
        <taxon>Hyphomicrobium</taxon>
    </lineage>
</organism>
<dbReference type="AlphaFoldDB" id="A0A120CY06"/>
<keyword evidence="3 14" id="KW-0813">Transport</keyword>
<dbReference type="STRING" id="121290.APY04_0378"/>
<evidence type="ECO:0000313" key="20">
    <source>
        <dbReference type="Proteomes" id="UP000059074"/>
    </source>
</evidence>
<dbReference type="InterPro" id="IPR037066">
    <property type="entry name" value="Plug_dom_sf"/>
</dbReference>
<dbReference type="Gene3D" id="2.170.130.10">
    <property type="entry name" value="TonB-dependent receptor, plug domain"/>
    <property type="match status" value="1"/>
</dbReference>
<evidence type="ECO:0000256" key="12">
    <source>
        <dbReference type="ARBA" id="ARBA00023170"/>
    </source>
</evidence>